<gene>
    <name evidence="1" type="ORF">EVG22_32405</name>
</gene>
<dbReference type="EMBL" id="CP035727">
    <property type="protein sequence ID" value="QQY96003.1"/>
    <property type="molecule type" value="Genomic_DNA"/>
</dbReference>
<proteinExistence type="predicted"/>
<sequence>MRIKRSPSKKQLKFGSVSSGFSGTKVTMFSSLMTVTVIGGSIGEA</sequence>
<name>A0A7U1BB01_BACTU</name>
<evidence type="ECO:0000313" key="1">
    <source>
        <dbReference type="EMBL" id="QQY96003.1"/>
    </source>
</evidence>
<organism evidence="1">
    <name type="scientific">Bacillus thuringiensis serovar andalousiensis</name>
    <dbReference type="NCBI Taxonomy" id="257985"/>
    <lineage>
        <taxon>Bacteria</taxon>
        <taxon>Bacillati</taxon>
        <taxon>Bacillota</taxon>
        <taxon>Bacilli</taxon>
        <taxon>Bacillales</taxon>
        <taxon>Bacillaceae</taxon>
        <taxon>Bacillus</taxon>
        <taxon>Bacillus cereus group</taxon>
    </lineage>
</organism>
<protein>
    <submittedName>
        <fullName evidence="1">Uncharacterized protein</fullName>
    </submittedName>
</protein>
<reference evidence="1" key="1">
    <citation type="submission" date="2020-12" db="EMBL/GenBank/DDBJ databases">
        <title>Identification and Characterization of Andalusicin N terminally Dimethylated Class III Lantibiotic from Bacillus thuringiensis sv. andalusiensis.</title>
        <authorList>
            <person name="Grigoreva A."/>
            <person name="Andreeva J."/>
            <person name="Serebryakova M."/>
            <person name="Garcia A.H."/>
            <person name="Slonova D."/>
            <person name="Nair S.K."/>
            <person name="Lippens G."/>
            <person name="Severinov K."/>
            <person name="Dubiley S."/>
        </authorList>
    </citation>
    <scope>NUCLEOTIDE SEQUENCE</scope>
    <source>
        <strain evidence="1">NRRL B-23139</strain>
    </source>
</reference>
<accession>A0A7U1BB01</accession>
<dbReference type="Proteomes" id="UP000501374">
    <property type="component" value="Chromosome"/>
</dbReference>
<dbReference type="AlphaFoldDB" id="A0A7U1BB01"/>